<evidence type="ECO:0000256" key="2">
    <source>
        <dbReference type="ARBA" id="ARBA00023004"/>
    </source>
</evidence>
<evidence type="ECO:0000256" key="1">
    <source>
        <dbReference type="ARBA" id="ARBA00022723"/>
    </source>
</evidence>
<evidence type="ECO:0000313" key="4">
    <source>
        <dbReference type="Proteomes" id="UP000722336"/>
    </source>
</evidence>
<dbReference type="GO" id="GO:0051213">
    <property type="term" value="F:dioxygenase activity"/>
    <property type="evidence" value="ECO:0007669"/>
    <property type="project" value="UniProtKB-KW"/>
</dbReference>
<keyword evidence="3" id="KW-0223">Dioxygenase</keyword>
<organism evidence="3 4">
    <name type="scientific">Pacificimonas pallii</name>
    <dbReference type="NCBI Taxonomy" id="2827236"/>
    <lineage>
        <taxon>Bacteria</taxon>
        <taxon>Pseudomonadati</taxon>
        <taxon>Pseudomonadota</taxon>
        <taxon>Alphaproteobacteria</taxon>
        <taxon>Sphingomonadales</taxon>
        <taxon>Sphingosinicellaceae</taxon>
        <taxon>Pacificimonas</taxon>
    </lineage>
</organism>
<dbReference type="InterPro" id="IPR008775">
    <property type="entry name" value="Phytyl_CoA_dOase-like"/>
</dbReference>
<accession>A0ABS6SFS2</accession>
<dbReference type="PANTHER" id="PTHR20883">
    <property type="entry name" value="PHYTANOYL-COA DIOXYGENASE DOMAIN CONTAINING 1"/>
    <property type="match status" value="1"/>
</dbReference>
<reference evidence="3 4" key="1">
    <citation type="submission" date="2021-04" db="EMBL/GenBank/DDBJ databases">
        <authorList>
            <person name="Pira H."/>
            <person name="Risdian C."/>
            <person name="Wink J."/>
        </authorList>
    </citation>
    <scope>NUCLEOTIDE SEQUENCE [LARGE SCALE GENOMIC DNA]</scope>
    <source>
        <strain evidence="3 4">WHA3</strain>
    </source>
</reference>
<protein>
    <submittedName>
        <fullName evidence="3">Phytanoyl-CoA dioxygenase family protein</fullName>
    </submittedName>
</protein>
<proteinExistence type="predicted"/>
<gene>
    <name evidence="3" type="ORF">KCG44_10420</name>
</gene>
<keyword evidence="3" id="KW-0560">Oxidoreductase</keyword>
<dbReference type="Pfam" id="PF05721">
    <property type="entry name" value="PhyH"/>
    <property type="match status" value="1"/>
</dbReference>
<evidence type="ECO:0000313" key="3">
    <source>
        <dbReference type="EMBL" id="MBV7257196.1"/>
    </source>
</evidence>
<keyword evidence="4" id="KW-1185">Reference proteome</keyword>
<dbReference type="EMBL" id="JAGSPA010000003">
    <property type="protein sequence ID" value="MBV7257196.1"/>
    <property type="molecule type" value="Genomic_DNA"/>
</dbReference>
<dbReference type="PANTHER" id="PTHR20883:SF15">
    <property type="entry name" value="PHYTANOYL-COA DIOXYGENASE DOMAIN-CONTAINING PROTEIN 1"/>
    <property type="match status" value="1"/>
</dbReference>
<sequence>MPALTHFAPDAPIEDMMAVLARDAGLIIDAAIPEDLTDQARDEIFGLMGADSLGKDDFVGFKTRRVGSLMARSPACRALAMHKAVRALAGAFLKDHCDDYQLHLTQAVAIGPGEGGQMLHRDRGVWGGYIPRRIETQFSTNWALTDFTEENGATAVVPGSHLWEGKRQPRPDEIAHAEMKAGSVLIFTGTVIHGGGANRTDRDRLGALLHYAPNWLRQQENQYLSCPPDVAATLAPELRRLMGYTKASPVCGFYSAHDGAPGQELAPPEALFGEDETALGMIGDSESLLERTKR</sequence>
<comment type="caution">
    <text evidence="3">The sequence shown here is derived from an EMBL/GenBank/DDBJ whole genome shotgun (WGS) entry which is preliminary data.</text>
</comment>
<keyword evidence="2" id="KW-0408">Iron</keyword>
<dbReference type="Proteomes" id="UP000722336">
    <property type="component" value="Unassembled WGS sequence"/>
</dbReference>
<keyword evidence="1" id="KW-0479">Metal-binding</keyword>
<dbReference type="RefSeq" id="WP_218446023.1">
    <property type="nucleotide sequence ID" value="NZ_JAGSPA010000003.1"/>
</dbReference>
<name>A0ABS6SFS2_9SPHN</name>